<dbReference type="OrthoDB" id="4849558at2759"/>
<evidence type="ECO:0000313" key="3">
    <source>
        <dbReference type="Proteomes" id="UP000027238"/>
    </source>
</evidence>
<feature type="compositionally biased region" description="Polar residues" evidence="1">
    <location>
        <begin position="235"/>
        <end position="245"/>
    </location>
</feature>
<comment type="caution">
    <text evidence="2">The sequence shown here is derived from an EMBL/GenBank/DDBJ whole genome shotgun (WGS) entry which is preliminary data.</text>
</comment>
<dbReference type="AlphaFoldDB" id="A0A066XRH9"/>
<feature type="region of interest" description="Disordered" evidence="1">
    <location>
        <begin position="38"/>
        <end position="69"/>
    </location>
</feature>
<dbReference type="HOGENOM" id="CLU_855329_0_0_1"/>
<feature type="region of interest" description="Disordered" evidence="1">
    <location>
        <begin position="215"/>
        <end position="259"/>
    </location>
</feature>
<gene>
    <name evidence="2" type="ORF">CSUB01_02815</name>
</gene>
<feature type="compositionally biased region" description="Basic and acidic residues" evidence="1">
    <location>
        <begin position="215"/>
        <end position="224"/>
    </location>
</feature>
<name>A0A066XRH9_COLSU</name>
<organism evidence="2 3">
    <name type="scientific">Colletotrichum sublineola</name>
    <name type="common">Sorghum anthracnose fungus</name>
    <dbReference type="NCBI Taxonomy" id="1173701"/>
    <lineage>
        <taxon>Eukaryota</taxon>
        <taxon>Fungi</taxon>
        <taxon>Dikarya</taxon>
        <taxon>Ascomycota</taxon>
        <taxon>Pezizomycotina</taxon>
        <taxon>Sordariomycetes</taxon>
        <taxon>Hypocreomycetidae</taxon>
        <taxon>Glomerellales</taxon>
        <taxon>Glomerellaceae</taxon>
        <taxon>Colletotrichum</taxon>
        <taxon>Colletotrichum graminicola species complex</taxon>
    </lineage>
</organism>
<dbReference type="eggNOG" id="ENOG502R9X5">
    <property type="taxonomic scope" value="Eukaryota"/>
</dbReference>
<protein>
    <submittedName>
        <fullName evidence="2">Uncharacterized protein</fullName>
    </submittedName>
</protein>
<accession>A0A066XRH9</accession>
<feature type="region of interest" description="Disordered" evidence="1">
    <location>
        <begin position="152"/>
        <end position="182"/>
    </location>
</feature>
<sequence>MKRTIEEYRPLTASVTEKFSLKQDIRDGFDKEETVLLSKQHSVKRRKRSPPPLGMGSLSVTVGSKPTTPRKVTRRMGIRQNFLVDPDLDPDKNTAKGQPKNVSAEVGVSTTSNFAEQHHIIPSIETATIYNNSESRTALPPLRTHDSIRQIGCQRHDSDTRDTSSSFLGSDPHTTAGFPGGSCSGSDITDLIALETSSFNASRFWTSSVSRVSSEMDRLSDSRESSSSNDDDTQHTSGAGTSSSIMAARESATEHLAWRRNTSQSCKSLLSPKNDRKIYAHCEAQPALSPTTESWQSVQGRLATWTGALEELRPRPRPTGVLFQG</sequence>
<keyword evidence="3" id="KW-1185">Reference proteome</keyword>
<proteinExistence type="predicted"/>
<feature type="compositionally biased region" description="Basic and acidic residues" evidence="1">
    <location>
        <begin position="152"/>
        <end position="162"/>
    </location>
</feature>
<feature type="compositionally biased region" description="Polar residues" evidence="1">
    <location>
        <begin position="58"/>
        <end position="67"/>
    </location>
</feature>
<evidence type="ECO:0000256" key="1">
    <source>
        <dbReference type="SAM" id="MobiDB-lite"/>
    </source>
</evidence>
<dbReference type="Proteomes" id="UP000027238">
    <property type="component" value="Unassembled WGS sequence"/>
</dbReference>
<evidence type="ECO:0000313" key="2">
    <source>
        <dbReference type="EMBL" id="KDN70299.1"/>
    </source>
</evidence>
<feature type="region of interest" description="Disordered" evidence="1">
    <location>
        <begin position="83"/>
        <end position="103"/>
    </location>
</feature>
<dbReference type="EMBL" id="JMSE01000365">
    <property type="protein sequence ID" value="KDN70299.1"/>
    <property type="molecule type" value="Genomic_DNA"/>
</dbReference>
<reference evidence="3" key="1">
    <citation type="journal article" date="2014" name="Genome Announc.">
        <title>Draft genome sequence of Colletotrichum sublineola, a destructive pathogen of cultivated sorghum.</title>
        <authorList>
            <person name="Baroncelli R."/>
            <person name="Sanz-Martin J.M."/>
            <person name="Rech G.E."/>
            <person name="Sukno S.A."/>
            <person name="Thon M.R."/>
        </authorList>
    </citation>
    <scope>NUCLEOTIDE SEQUENCE [LARGE SCALE GENOMIC DNA]</scope>
    <source>
        <strain evidence="3">TX430BB</strain>
    </source>
</reference>